<gene>
    <name evidence="1" type="ORF">CFOL_v3_22706</name>
</gene>
<evidence type="ECO:0000313" key="2">
    <source>
        <dbReference type="Proteomes" id="UP000187406"/>
    </source>
</evidence>
<comment type="caution">
    <text evidence="1">The sequence shown here is derived from an EMBL/GenBank/DDBJ whole genome shotgun (WGS) entry which is preliminary data.</text>
</comment>
<dbReference type="OrthoDB" id="1743776at2759"/>
<keyword evidence="2" id="KW-1185">Reference proteome</keyword>
<sequence>MDFFLVKFSLKEDYSHVLVLNFFYSSILTRIGNQLVTLLCIDNHTIELARGRYARLCVQIDINKPLVACIRISRFTQPIQYEGINTI</sequence>
<protein>
    <submittedName>
        <fullName evidence="1">Uncharacterized protein</fullName>
    </submittedName>
</protein>
<dbReference type="AlphaFoldDB" id="A0A1Q3CGP3"/>
<dbReference type="EMBL" id="BDDD01001943">
    <property type="protein sequence ID" value="GAV79241.1"/>
    <property type="molecule type" value="Genomic_DNA"/>
</dbReference>
<dbReference type="Proteomes" id="UP000187406">
    <property type="component" value="Unassembled WGS sequence"/>
</dbReference>
<name>A0A1Q3CGP3_CEPFO</name>
<accession>A0A1Q3CGP3</accession>
<dbReference type="PANTHER" id="PTHR31286:SF99">
    <property type="entry name" value="DUF4283 DOMAIN-CONTAINING PROTEIN"/>
    <property type="match status" value="1"/>
</dbReference>
<proteinExistence type="predicted"/>
<dbReference type="PANTHER" id="PTHR31286">
    <property type="entry name" value="GLYCINE-RICH CELL WALL STRUCTURAL PROTEIN 1.8-LIKE"/>
    <property type="match status" value="1"/>
</dbReference>
<organism evidence="1 2">
    <name type="scientific">Cephalotus follicularis</name>
    <name type="common">Albany pitcher plant</name>
    <dbReference type="NCBI Taxonomy" id="3775"/>
    <lineage>
        <taxon>Eukaryota</taxon>
        <taxon>Viridiplantae</taxon>
        <taxon>Streptophyta</taxon>
        <taxon>Embryophyta</taxon>
        <taxon>Tracheophyta</taxon>
        <taxon>Spermatophyta</taxon>
        <taxon>Magnoliopsida</taxon>
        <taxon>eudicotyledons</taxon>
        <taxon>Gunneridae</taxon>
        <taxon>Pentapetalae</taxon>
        <taxon>rosids</taxon>
        <taxon>fabids</taxon>
        <taxon>Oxalidales</taxon>
        <taxon>Cephalotaceae</taxon>
        <taxon>Cephalotus</taxon>
    </lineage>
</organism>
<evidence type="ECO:0000313" key="1">
    <source>
        <dbReference type="EMBL" id="GAV79241.1"/>
    </source>
</evidence>
<dbReference type="InParanoid" id="A0A1Q3CGP3"/>
<dbReference type="InterPro" id="IPR040256">
    <property type="entry name" value="At4g02000-like"/>
</dbReference>
<reference evidence="2" key="1">
    <citation type="submission" date="2016-04" db="EMBL/GenBank/DDBJ databases">
        <title>Cephalotus genome sequencing.</title>
        <authorList>
            <person name="Fukushima K."/>
            <person name="Hasebe M."/>
            <person name="Fang X."/>
        </authorList>
    </citation>
    <scope>NUCLEOTIDE SEQUENCE [LARGE SCALE GENOMIC DNA]</scope>
    <source>
        <strain evidence="2">cv. St1</strain>
    </source>
</reference>